<feature type="transmembrane region" description="Helical" evidence="1">
    <location>
        <begin position="51"/>
        <end position="77"/>
    </location>
</feature>
<keyword evidence="1" id="KW-1133">Transmembrane helix</keyword>
<reference evidence="2" key="1">
    <citation type="journal article" date="2014" name="Genome Biol. Evol.">
        <title>Evolutionary dynamics of the mitochondrial genome in the evaniomorpha (hymenoptera)?a group with an intermediate rate of gene rearrangement.</title>
        <authorList>
            <person name="Mao M."/>
            <person name="Gibson T."/>
            <person name="Dowton M."/>
        </authorList>
    </citation>
    <scope>NUCLEOTIDE SEQUENCE</scope>
</reference>
<keyword evidence="1" id="KW-0472">Membrane</keyword>
<dbReference type="AlphaFoldDB" id="A0A096XL14"/>
<geneLocation type="mitochondrion" evidence="2"/>
<gene>
    <name evidence="2" type="primary">ND4L</name>
</gene>
<accession>A0A096XL14</accession>
<protein>
    <submittedName>
        <fullName evidence="2">NADH dehydrogenase subunit 4L</fullName>
    </submittedName>
</protein>
<keyword evidence="1" id="KW-0812">Transmembrane</keyword>
<feature type="transmembrane region" description="Helical" evidence="1">
    <location>
        <begin position="20"/>
        <end position="39"/>
    </location>
</feature>
<proteinExistence type="predicted"/>
<keyword evidence="2" id="KW-0496">Mitochondrion</keyword>
<organism evidence="2">
    <name type="scientific">Ceraphron sp. MM-2014</name>
    <dbReference type="NCBI Taxonomy" id="1502696"/>
    <lineage>
        <taxon>Eukaryota</taxon>
        <taxon>Metazoa</taxon>
        <taxon>Ecdysozoa</taxon>
        <taxon>Arthropoda</taxon>
        <taxon>Hexapoda</taxon>
        <taxon>Insecta</taxon>
        <taxon>Pterygota</taxon>
        <taxon>Neoptera</taxon>
        <taxon>Endopterygota</taxon>
        <taxon>Hymenoptera</taxon>
        <taxon>Apocrita</taxon>
        <taxon>Ceraphronoidea</taxon>
        <taxon>Ceraphronidae</taxon>
        <taxon>Ceraphron</taxon>
    </lineage>
</organism>
<evidence type="ECO:0000313" key="2">
    <source>
        <dbReference type="EMBL" id="AIA58100.1"/>
    </source>
</evidence>
<sequence length="89" mass="10772">MLFLCILIGMLMFFFNKEYILLSLMFIEFMSLNLIYLYMCYYEELGFNYWNLIYMLVFIVCDAVLGLSLLIILIRFYGHNYMSLLFMAC</sequence>
<dbReference type="Gene3D" id="1.10.287.3510">
    <property type="match status" value="1"/>
</dbReference>
<dbReference type="EMBL" id="KJ570858">
    <property type="protein sequence ID" value="AIA58100.1"/>
    <property type="molecule type" value="Genomic_DNA"/>
</dbReference>
<name>A0A096XL14_9HYME</name>
<evidence type="ECO:0000256" key="1">
    <source>
        <dbReference type="SAM" id="Phobius"/>
    </source>
</evidence>